<dbReference type="AlphaFoldDB" id="A0A974I5B2"/>
<sequence>MWLLSASAHMGWNSAYFHVQCVHRQAEWCRSALSKHSDTKCDTALRTMTNKVLSQQQNTQKIPTITGNVNLSR</sequence>
<dbReference type="EMBL" id="CM004466">
    <property type="protein sequence ID" value="OCU01946.1"/>
    <property type="molecule type" value="Genomic_DNA"/>
</dbReference>
<evidence type="ECO:0000313" key="2">
    <source>
        <dbReference type="Proteomes" id="UP000694892"/>
    </source>
</evidence>
<accession>A0A974I5B2</accession>
<reference evidence="2" key="1">
    <citation type="journal article" date="2016" name="Nature">
        <title>Genome evolution in the allotetraploid frog Xenopus laevis.</title>
        <authorList>
            <person name="Session A.M."/>
            <person name="Uno Y."/>
            <person name="Kwon T."/>
            <person name="Chapman J.A."/>
            <person name="Toyoda A."/>
            <person name="Takahashi S."/>
            <person name="Fukui A."/>
            <person name="Hikosaka A."/>
            <person name="Suzuki A."/>
            <person name="Kondo M."/>
            <person name="van Heeringen S.J."/>
            <person name="Quigley I."/>
            <person name="Heinz S."/>
            <person name="Ogino H."/>
            <person name="Ochi H."/>
            <person name="Hellsten U."/>
            <person name="Lyons J.B."/>
            <person name="Simakov O."/>
            <person name="Putnam N."/>
            <person name="Stites J."/>
            <person name="Kuroki Y."/>
            <person name="Tanaka T."/>
            <person name="Michiue T."/>
            <person name="Watanabe M."/>
            <person name="Bogdanovic O."/>
            <person name="Lister R."/>
            <person name="Georgiou G."/>
            <person name="Paranjpe S.S."/>
            <person name="van Kruijsbergen I."/>
            <person name="Shu S."/>
            <person name="Carlson J."/>
            <person name="Kinoshita T."/>
            <person name="Ohta Y."/>
            <person name="Mawaribuchi S."/>
            <person name="Jenkins J."/>
            <person name="Grimwood J."/>
            <person name="Schmutz J."/>
            <person name="Mitros T."/>
            <person name="Mozaffari S.V."/>
            <person name="Suzuki Y."/>
            <person name="Haramoto Y."/>
            <person name="Yamamoto T.S."/>
            <person name="Takagi C."/>
            <person name="Heald R."/>
            <person name="Miller K."/>
            <person name="Haudenschild C."/>
            <person name="Kitzman J."/>
            <person name="Nakayama T."/>
            <person name="Izutsu Y."/>
            <person name="Robert J."/>
            <person name="Fortriede J."/>
            <person name="Burns K."/>
            <person name="Lotay V."/>
            <person name="Karimi K."/>
            <person name="Yasuoka Y."/>
            <person name="Dichmann D.S."/>
            <person name="Flajnik M.F."/>
            <person name="Houston D.W."/>
            <person name="Shendure J."/>
            <person name="DuPasquier L."/>
            <person name="Vize P.D."/>
            <person name="Zorn A.M."/>
            <person name="Ito M."/>
            <person name="Marcotte E.M."/>
            <person name="Wallingford J.B."/>
            <person name="Ito Y."/>
            <person name="Asashima M."/>
            <person name="Ueno N."/>
            <person name="Matsuda Y."/>
            <person name="Veenstra G.J."/>
            <person name="Fujiyama A."/>
            <person name="Harland R.M."/>
            <person name="Taira M."/>
            <person name="Rokhsar D.S."/>
        </authorList>
    </citation>
    <scope>NUCLEOTIDE SEQUENCE [LARGE SCALE GENOMIC DNA]</scope>
    <source>
        <strain evidence="2">J</strain>
    </source>
</reference>
<gene>
    <name evidence="1" type="ORF">XELAEV_18007725mg</name>
</gene>
<name>A0A974I5B2_XENLA</name>
<dbReference type="Proteomes" id="UP000694892">
    <property type="component" value="Chromosome 1L"/>
</dbReference>
<evidence type="ECO:0000313" key="1">
    <source>
        <dbReference type="EMBL" id="OCU01946.1"/>
    </source>
</evidence>
<protein>
    <submittedName>
        <fullName evidence="1">Uncharacterized protein</fullName>
    </submittedName>
</protein>
<organism evidence="1 2">
    <name type="scientific">Xenopus laevis</name>
    <name type="common">African clawed frog</name>
    <dbReference type="NCBI Taxonomy" id="8355"/>
    <lineage>
        <taxon>Eukaryota</taxon>
        <taxon>Metazoa</taxon>
        <taxon>Chordata</taxon>
        <taxon>Craniata</taxon>
        <taxon>Vertebrata</taxon>
        <taxon>Euteleostomi</taxon>
        <taxon>Amphibia</taxon>
        <taxon>Batrachia</taxon>
        <taxon>Anura</taxon>
        <taxon>Pipoidea</taxon>
        <taxon>Pipidae</taxon>
        <taxon>Xenopodinae</taxon>
        <taxon>Xenopus</taxon>
        <taxon>Xenopus</taxon>
    </lineage>
</organism>
<proteinExistence type="predicted"/>